<evidence type="ECO:0000256" key="7">
    <source>
        <dbReference type="ARBA" id="ARBA00023180"/>
    </source>
</evidence>
<feature type="domain" description="Putative ionotropic receptor ligand binding" evidence="10">
    <location>
        <begin position="87"/>
        <end position="211"/>
    </location>
</feature>
<evidence type="ECO:0000256" key="9">
    <source>
        <dbReference type="SAM" id="SignalP"/>
    </source>
</evidence>
<sequence>MTPTIIVLLLVITPTFLHIPPSSFEEKQITQSLTQCIYNAVKLFLEKGETIFYFLPLSESVTLLDQVLLPQLTHEFFWSLVVKNVTLDEPKIAQKPTFYIIHMQNQREFSETINILRSSQNWNPFAKFLVITGSTLTKPRQVASDVINKLWKYHIVNGVVLLPDHLNPTVFNAFSWFPYHGGNCGTTNQIELIDSCSNGSSTKVVNWYPPKIPIKFNQCTIKVRMIQWPPFVINIPNGSWSGTYTHLRGIDISLLDLVAEFANVRMFYYEDQVPHNWGDVYDNGTITGNLKHLYHELDDITVGAWAKTMRRSPFFDDVQYYHEELVFCVPFETVNSSLGEIMGLGTLGLTLLLYLMVTTMSWLVSGQDHAHYQKFDTCAIATYQILLGLSIRQQPTSTKVRFFIAMLIICSFFMGLAYQTFLVSALAKGSTRQEIGTTEELLNRGLDIYGVKTLISGGVVKKQWCL</sequence>
<feature type="transmembrane region" description="Helical" evidence="8">
    <location>
        <begin position="402"/>
        <end position="421"/>
    </location>
</feature>
<keyword evidence="2" id="KW-1003">Cell membrane</keyword>
<dbReference type="InterPro" id="IPR052192">
    <property type="entry name" value="Insect_Ionotropic_Sensory_Rcpt"/>
</dbReference>
<dbReference type="eggNOG" id="KOG1052">
    <property type="taxonomic scope" value="Eukaryota"/>
</dbReference>
<dbReference type="Proteomes" id="UP000007266">
    <property type="component" value="Unassembled WGS sequence"/>
</dbReference>
<dbReference type="Pfam" id="PF24061">
    <property type="entry name" value="LBD_receptor"/>
    <property type="match status" value="1"/>
</dbReference>
<dbReference type="Gene3D" id="3.40.190.10">
    <property type="entry name" value="Periplasmic binding protein-like II"/>
    <property type="match status" value="1"/>
</dbReference>
<keyword evidence="9" id="KW-0732">Signal</keyword>
<evidence type="ECO:0000313" key="11">
    <source>
        <dbReference type="EMBL" id="EFA11900.2"/>
    </source>
</evidence>
<dbReference type="InParanoid" id="D7EIF7"/>
<protein>
    <recommendedName>
        <fullName evidence="10">Putative ionotropic receptor ligand binding domain-containing protein</fullName>
    </recommendedName>
</protein>
<dbReference type="EMBL" id="KQ972879">
    <property type="protein sequence ID" value="EFA11900.2"/>
    <property type="molecule type" value="Genomic_DNA"/>
</dbReference>
<accession>D7EIF7</accession>
<evidence type="ECO:0000313" key="12">
    <source>
        <dbReference type="Proteomes" id="UP000007266"/>
    </source>
</evidence>
<evidence type="ECO:0000256" key="2">
    <source>
        <dbReference type="ARBA" id="ARBA00022475"/>
    </source>
</evidence>
<dbReference type="FunCoup" id="D7EIF7">
    <property type="interactions" value="59"/>
</dbReference>
<dbReference type="PANTHER" id="PTHR42643:SF30">
    <property type="entry name" value="IONOTROPIC RECEPTOR 40A-RELATED"/>
    <property type="match status" value="1"/>
</dbReference>
<reference evidence="11 12" key="1">
    <citation type="journal article" date="2008" name="Nature">
        <title>The genome of the model beetle and pest Tribolium castaneum.</title>
        <authorList>
            <consortium name="Tribolium Genome Sequencing Consortium"/>
            <person name="Richards S."/>
            <person name="Gibbs R.A."/>
            <person name="Weinstock G.M."/>
            <person name="Brown S.J."/>
            <person name="Denell R."/>
            <person name="Beeman R.W."/>
            <person name="Gibbs R."/>
            <person name="Beeman R.W."/>
            <person name="Brown S.J."/>
            <person name="Bucher G."/>
            <person name="Friedrich M."/>
            <person name="Grimmelikhuijzen C.J."/>
            <person name="Klingler M."/>
            <person name="Lorenzen M."/>
            <person name="Richards S."/>
            <person name="Roth S."/>
            <person name="Schroder R."/>
            <person name="Tautz D."/>
            <person name="Zdobnov E.M."/>
            <person name="Muzny D."/>
            <person name="Gibbs R.A."/>
            <person name="Weinstock G.M."/>
            <person name="Attaway T."/>
            <person name="Bell S."/>
            <person name="Buhay C.J."/>
            <person name="Chandrabose M.N."/>
            <person name="Chavez D."/>
            <person name="Clerk-Blankenburg K.P."/>
            <person name="Cree A."/>
            <person name="Dao M."/>
            <person name="Davis C."/>
            <person name="Chacko J."/>
            <person name="Dinh H."/>
            <person name="Dugan-Rocha S."/>
            <person name="Fowler G."/>
            <person name="Garner T.T."/>
            <person name="Garnes J."/>
            <person name="Gnirke A."/>
            <person name="Hawes A."/>
            <person name="Hernandez J."/>
            <person name="Hines S."/>
            <person name="Holder M."/>
            <person name="Hume J."/>
            <person name="Jhangiani S.N."/>
            <person name="Joshi V."/>
            <person name="Khan Z.M."/>
            <person name="Jackson L."/>
            <person name="Kovar C."/>
            <person name="Kowis A."/>
            <person name="Lee S."/>
            <person name="Lewis L.R."/>
            <person name="Margolis J."/>
            <person name="Morgan M."/>
            <person name="Nazareth L.V."/>
            <person name="Nguyen N."/>
            <person name="Okwuonu G."/>
            <person name="Parker D."/>
            <person name="Richards S."/>
            <person name="Ruiz S.J."/>
            <person name="Santibanez J."/>
            <person name="Savard J."/>
            <person name="Scherer S.E."/>
            <person name="Schneider B."/>
            <person name="Sodergren E."/>
            <person name="Tautz D."/>
            <person name="Vattahil S."/>
            <person name="Villasana D."/>
            <person name="White C.S."/>
            <person name="Wright R."/>
            <person name="Park Y."/>
            <person name="Beeman R.W."/>
            <person name="Lord J."/>
            <person name="Oppert B."/>
            <person name="Lorenzen M."/>
            <person name="Brown S."/>
            <person name="Wang L."/>
            <person name="Savard J."/>
            <person name="Tautz D."/>
            <person name="Richards S."/>
            <person name="Weinstock G."/>
            <person name="Gibbs R.A."/>
            <person name="Liu Y."/>
            <person name="Worley K."/>
            <person name="Weinstock G."/>
            <person name="Elsik C.G."/>
            <person name="Reese J.T."/>
            <person name="Elhaik E."/>
            <person name="Landan G."/>
            <person name="Graur D."/>
            <person name="Arensburger P."/>
            <person name="Atkinson P."/>
            <person name="Beeman R.W."/>
            <person name="Beidler J."/>
            <person name="Brown S.J."/>
            <person name="Demuth J.P."/>
            <person name="Drury D.W."/>
            <person name="Du Y.Z."/>
            <person name="Fujiwara H."/>
            <person name="Lorenzen M."/>
            <person name="Maselli V."/>
            <person name="Osanai M."/>
            <person name="Park Y."/>
            <person name="Robertson H.M."/>
            <person name="Tu Z."/>
            <person name="Wang J.J."/>
            <person name="Wang S."/>
            <person name="Richards S."/>
            <person name="Song H."/>
            <person name="Zhang L."/>
            <person name="Sodergren E."/>
            <person name="Werner D."/>
            <person name="Stanke M."/>
            <person name="Morgenstern B."/>
            <person name="Solovyev V."/>
            <person name="Kosarev P."/>
            <person name="Brown G."/>
            <person name="Chen H.C."/>
            <person name="Ermolaeva O."/>
            <person name="Hlavina W."/>
            <person name="Kapustin Y."/>
            <person name="Kiryutin B."/>
            <person name="Kitts P."/>
            <person name="Maglott D."/>
            <person name="Pruitt K."/>
            <person name="Sapojnikov V."/>
            <person name="Souvorov A."/>
            <person name="Mackey A.J."/>
            <person name="Waterhouse R.M."/>
            <person name="Wyder S."/>
            <person name="Zdobnov E.M."/>
            <person name="Zdobnov E.M."/>
            <person name="Wyder S."/>
            <person name="Kriventseva E.V."/>
            <person name="Kadowaki T."/>
            <person name="Bork P."/>
            <person name="Aranda M."/>
            <person name="Bao R."/>
            <person name="Beermann A."/>
            <person name="Berns N."/>
            <person name="Bolognesi R."/>
            <person name="Bonneton F."/>
            <person name="Bopp D."/>
            <person name="Brown S.J."/>
            <person name="Bucher G."/>
            <person name="Butts T."/>
            <person name="Chaumot A."/>
            <person name="Denell R.E."/>
            <person name="Ferrier D.E."/>
            <person name="Friedrich M."/>
            <person name="Gordon C.M."/>
            <person name="Jindra M."/>
            <person name="Klingler M."/>
            <person name="Lan Q."/>
            <person name="Lattorff H.M."/>
            <person name="Laudet V."/>
            <person name="von Levetsow C."/>
            <person name="Liu Z."/>
            <person name="Lutz R."/>
            <person name="Lynch J.A."/>
            <person name="da Fonseca R.N."/>
            <person name="Posnien N."/>
            <person name="Reuter R."/>
            <person name="Roth S."/>
            <person name="Savard J."/>
            <person name="Schinko J.B."/>
            <person name="Schmitt C."/>
            <person name="Schoppmeier M."/>
            <person name="Schroder R."/>
            <person name="Shippy T.D."/>
            <person name="Simonnet F."/>
            <person name="Marques-Souza H."/>
            <person name="Tautz D."/>
            <person name="Tomoyasu Y."/>
            <person name="Trauner J."/>
            <person name="Van der Zee M."/>
            <person name="Vervoort M."/>
            <person name="Wittkopp N."/>
            <person name="Wimmer E.A."/>
            <person name="Yang X."/>
            <person name="Jones A.K."/>
            <person name="Sattelle D.B."/>
            <person name="Ebert P.R."/>
            <person name="Nelson D."/>
            <person name="Scott J.G."/>
            <person name="Beeman R.W."/>
            <person name="Muthukrishnan S."/>
            <person name="Kramer K.J."/>
            <person name="Arakane Y."/>
            <person name="Beeman R.W."/>
            <person name="Zhu Q."/>
            <person name="Hogenkamp D."/>
            <person name="Dixit R."/>
            <person name="Oppert B."/>
            <person name="Jiang H."/>
            <person name="Zou Z."/>
            <person name="Marshall J."/>
            <person name="Elpidina E."/>
            <person name="Vinokurov K."/>
            <person name="Oppert C."/>
            <person name="Zou Z."/>
            <person name="Evans J."/>
            <person name="Lu Z."/>
            <person name="Zhao P."/>
            <person name="Sumathipala N."/>
            <person name="Altincicek B."/>
            <person name="Vilcinskas A."/>
            <person name="Williams M."/>
            <person name="Hultmark D."/>
            <person name="Hetru C."/>
            <person name="Jiang H."/>
            <person name="Grimmelikhuijzen C.J."/>
            <person name="Hauser F."/>
            <person name="Cazzamali G."/>
            <person name="Williamson M."/>
            <person name="Park Y."/>
            <person name="Li B."/>
            <person name="Tanaka Y."/>
            <person name="Predel R."/>
            <person name="Neupert S."/>
            <person name="Schachtner J."/>
            <person name="Verleyen P."/>
            <person name="Raible F."/>
            <person name="Bork P."/>
            <person name="Friedrich M."/>
            <person name="Walden K.K."/>
            <person name="Robertson H.M."/>
            <person name="Angeli S."/>
            <person name="Foret S."/>
            <person name="Bucher G."/>
            <person name="Schuetz S."/>
            <person name="Maleszka R."/>
            <person name="Wimmer E.A."/>
            <person name="Beeman R.W."/>
            <person name="Lorenzen M."/>
            <person name="Tomoyasu Y."/>
            <person name="Miller S.C."/>
            <person name="Grossmann D."/>
            <person name="Bucher G."/>
        </authorList>
    </citation>
    <scope>NUCLEOTIDE SEQUENCE [LARGE SCALE GENOMIC DNA]</scope>
    <source>
        <strain evidence="11 12">Georgia GA2</strain>
    </source>
</reference>
<organism evidence="11 12">
    <name type="scientific">Tribolium castaneum</name>
    <name type="common">Red flour beetle</name>
    <dbReference type="NCBI Taxonomy" id="7070"/>
    <lineage>
        <taxon>Eukaryota</taxon>
        <taxon>Metazoa</taxon>
        <taxon>Ecdysozoa</taxon>
        <taxon>Arthropoda</taxon>
        <taxon>Hexapoda</taxon>
        <taxon>Insecta</taxon>
        <taxon>Pterygota</taxon>
        <taxon>Neoptera</taxon>
        <taxon>Endopterygota</taxon>
        <taxon>Coleoptera</taxon>
        <taxon>Polyphaga</taxon>
        <taxon>Cucujiformia</taxon>
        <taxon>Tenebrionidae</taxon>
        <taxon>Tenebrionidae incertae sedis</taxon>
        <taxon>Tribolium</taxon>
    </lineage>
</organism>
<comment type="subcellular location">
    <subcellularLocation>
        <location evidence="1">Cell membrane</location>
        <topology evidence="1">Multi-pass membrane protein</topology>
    </subcellularLocation>
</comment>
<evidence type="ECO:0000256" key="4">
    <source>
        <dbReference type="ARBA" id="ARBA00022989"/>
    </source>
</evidence>
<dbReference type="HOGENOM" id="CLU_026330_0_0_1"/>
<gene>
    <name evidence="11" type="primary">AUGUSTUS-3.0.2_04057</name>
    <name evidence="11" type="ORF">TcasGA2_TC004057</name>
</gene>
<keyword evidence="4 8" id="KW-1133">Transmembrane helix</keyword>
<evidence type="ECO:0000256" key="1">
    <source>
        <dbReference type="ARBA" id="ARBA00004651"/>
    </source>
</evidence>
<reference evidence="11 12" key="2">
    <citation type="journal article" date="2010" name="Nucleic Acids Res.">
        <title>BeetleBase in 2010: revisions to provide comprehensive genomic information for Tribolium castaneum.</title>
        <authorList>
            <person name="Kim H.S."/>
            <person name="Murphy T."/>
            <person name="Xia J."/>
            <person name="Caragea D."/>
            <person name="Park Y."/>
            <person name="Beeman R.W."/>
            <person name="Lorenzen M.D."/>
            <person name="Butcher S."/>
            <person name="Manak J.R."/>
            <person name="Brown S.J."/>
        </authorList>
    </citation>
    <scope>NUCLEOTIDE SEQUENCE [LARGE SCALE GENOMIC DNA]</scope>
    <source>
        <strain evidence="11 12">Georgia GA2</strain>
    </source>
</reference>
<feature type="transmembrane region" description="Helical" evidence="8">
    <location>
        <begin position="341"/>
        <end position="364"/>
    </location>
</feature>
<evidence type="ECO:0000256" key="5">
    <source>
        <dbReference type="ARBA" id="ARBA00023136"/>
    </source>
</evidence>
<dbReference type="OMA" id="PYTPGYC"/>
<name>D7EIF7_TRICA</name>
<proteinExistence type="predicted"/>
<dbReference type="InterPro" id="IPR056198">
    <property type="entry name" value="LBD_receptor"/>
</dbReference>
<dbReference type="PANTHER" id="PTHR42643">
    <property type="entry name" value="IONOTROPIC RECEPTOR 20A-RELATED"/>
    <property type="match status" value="1"/>
</dbReference>
<keyword evidence="6" id="KW-0675">Receptor</keyword>
<keyword evidence="7" id="KW-0325">Glycoprotein</keyword>
<keyword evidence="12" id="KW-1185">Reference proteome</keyword>
<dbReference type="AlphaFoldDB" id="D7EIF7"/>
<evidence type="ECO:0000256" key="6">
    <source>
        <dbReference type="ARBA" id="ARBA00023170"/>
    </source>
</evidence>
<dbReference type="GO" id="GO:0005886">
    <property type="term" value="C:plasma membrane"/>
    <property type="evidence" value="ECO:0007669"/>
    <property type="project" value="UniProtKB-SubCell"/>
</dbReference>
<evidence type="ECO:0000256" key="3">
    <source>
        <dbReference type="ARBA" id="ARBA00022692"/>
    </source>
</evidence>
<keyword evidence="5 8" id="KW-0472">Membrane</keyword>
<evidence type="ECO:0000259" key="10">
    <source>
        <dbReference type="Pfam" id="PF24061"/>
    </source>
</evidence>
<feature type="signal peptide" evidence="9">
    <location>
        <begin position="1"/>
        <end position="17"/>
    </location>
</feature>
<dbReference type="SUPFAM" id="SSF53850">
    <property type="entry name" value="Periplasmic binding protein-like II"/>
    <property type="match status" value="1"/>
</dbReference>
<evidence type="ECO:0000256" key="8">
    <source>
        <dbReference type="SAM" id="Phobius"/>
    </source>
</evidence>
<keyword evidence="3 8" id="KW-0812">Transmembrane</keyword>
<feature type="chain" id="PRO_5007310955" description="Putative ionotropic receptor ligand binding domain-containing protein" evidence="9">
    <location>
        <begin position="18"/>
        <end position="466"/>
    </location>
</feature>